<dbReference type="GeneID" id="25275735"/>
<proteinExistence type="predicted"/>
<comment type="caution">
    <text evidence="2">The sequence shown here is derived from an EMBL/GenBank/DDBJ whole genome shotgun (WGS) entry which is preliminary data.</text>
</comment>
<dbReference type="VEuPathDB" id="FungiDB:A1O9_00784"/>
<dbReference type="Proteomes" id="UP000027920">
    <property type="component" value="Unassembled WGS sequence"/>
</dbReference>
<dbReference type="AlphaFoldDB" id="A0A072PSI5"/>
<evidence type="ECO:0000313" key="3">
    <source>
        <dbReference type="Proteomes" id="UP000027920"/>
    </source>
</evidence>
<evidence type="ECO:0008006" key="4">
    <source>
        <dbReference type="Google" id="ProtNLM"/>
    </source>
</evidence>
<feature type="region of interest" description="Disordered" evidence="1">
    <location>
        <begin position="842"/>
        <end position="940"/>
    </location>
</feature>
<feature type="compositionally biased region" description="Low complexity" evidence="1">
    <location>
        <begin position="870"/>
        <end position="879"/>
    </location>
</feature>
<feature type="compositionally biased region" description="Low complexity" evidence="1">
    <location>
        <begin position="581"/>
        <end position="615"/>
    </location>
</feature>
<feature type="compositionally biased region" description="Polar residues" evidence="1">
    <location>
        <begin position="538"/>
        <end position="552"/>
    </location>
</feature>
<feature type="compositionally biased region" description="Low complexity" evidence="1">
    <location>
        <begin position="980"/>
        <end position="991"/>
    </location>
</feature>
<dbReference type="OrthoDB" id="408631at2759"/>
<dbReference type="InterPro" id="IPR032675">
    <property type="entry name" value="LRR_dom_sf"/>
</dbReference>
<sequence length="1083" mass="117089">MKPDVPPSYETAVSREAWSIIAPWIPSRDLCSACLVCQKWYSIFIPFLWGDPASHFGIANDAVYVALTRFKRILRKARLSTRSLTHTLHLPPALSEIYGGPNPTWLREVLEFLPNLQSLIVTKLPFFDHHSLAALKSTSVNRRLSQGEENVLPPFGLKLLLASSEPNSTSLGLTIALPRFPYLVYLDLSYTPPARDAAVLAALAHQRDLQVLKLRGVGLKDGEAEVLANAIGIRVRLLDIRDNLLTDMAVRSLMQACFLDADAANLGSLNVEDWPVGMAPGPNFFSLDALRSEDLDHELLKQLTNPLTGRLAFEDIPHRGLTHLYVSGNRLSVEGLSSLLKSERLHILDGGTADTVKTIARTISLTTESGYIDEVRFPGAEKLIPVLAKSASRNLTYLRVDHALITAKLEAVQGVPKPKGTAVELAGSAPLSAELPSEERHVVEAPAPAHYAVELPPGDQIFEMDATPAAPRAELIGDVIYFALSPPVGKRPEVNSPVIETQTPIRGEGPYAPEVVGDPELESEHEGDHDTVADSEISEGTGTNSSTRSILSPVSPMTPHPGHGTFQPLIAPPSVTPKPTVPTGAPPAAKAPTSVPTSSPVPHASVGTSQPLQQQQPPPPKKVPFTSPSNQHRHARIEALLSKRPAGTSAKKYQPGQKMPQVTANNLSVLHPCLLPNLRTLVLTNVPLKVPQSSSVIPALKAFISACADESALSHLLARTDYSLPPGRARHLAEIEHARSLFALRTIILEMESPSAKTENAQRAWQHSRQRISMSKSSTGDLDSENLWSAAENDFSFFGEEGEEKDECGIYQHDPEKYFPTARFDDKIVLTVDDASFDNISGTNSPHGSLQGHGTLNPFSMNYGGGNSTLRSPRNLPLGRNRRPSNESQRSGMGPPFSNGDSRVSWAEMQGTPASPKLMQNRLAPTSNPAPNSAIEEDEPEVDVVVSLAAWRKERKLAYEQELARHRASKMNGHANGFHAAGSRPSSSAGPRGYGYGYDPGATSFTNGVGAGHTNGPLSASAASRPSTTAGPASDVNDIDIDMKFVEGHWKGEIKVVRNSSPKGRTGVVDMYGNYFEKGYLYP</sequence>
<feature type="compositionally biased region" description="Pro residues" evidence="1">
    <location>
        <begin position="570"/>
        <end position="580"/>
    </location>
</feature>
<organism evidence="2 3">
    <name type="scientific">Exophiala aquamarina CBS 119918</name>
    <dbReference type="NCBI Taxonomy" id="1182545"/>
    <lineage>
        <taxon>Eukaryota</taxon>
        <taxon>Fungi</taxon>
        <taxon>Dikarya</taxon>
        <taxon>Ascomycota</taxon>
        <taxon>Pezizomycotina</taxon>
        <taxon>Eurotiomycetes</taxon>
        <taxon>Chaetothyriomycetidae</taxon>
        <taxon>Chaetothyriales</taxon>
        <taxon>Herpotrichiellaceae</taxon>
        <taxon>Exophiala</taxon>
    </lineage>
</organism>
<dbReference type="RefSeq" id="XP_013265401.1">
    <property type="nucleotide sequence ID" value="XM_013409947.1"/>
</dbReference>
<keyword evidence="3" id="KW-1185">Reference proteome</keyword>
<dbReference type="HOGENOM" id="CLU_016204_0_0_1"/>
<feature type="compositionally biased region" description="Polar residues" evidence="1">
    <location>
        <begin position="842"/>
        <end position="860"/>
    </location>
</feature>
<feature type="compositionally biased region" description="Low complexity" evidence="1">
    <location>
        <begin position="1019"/>
        <end position="1034"/>
    </location>
</feature>
<dbReference type="SUPFAM" id="SSF52047">
    <property type="entry name" value="RNI-like"/>
    <property type="match status" value="1"/>
</dbReference>
<accession>A0A072PSI5</accession>
<reference evidence="2 3" key="1">
    <citation type="submission" date="2013-03" db="EMBL/GenBank/DDBJ databases">
        <title>The Genome Sequence of Exophiala aquamarina CBS 119918.</title>
        <authorList>
            <consortium name="The Broad Institute Genomics Platform"/>
            <person name="Cuomo C."/>
            <person name="de Hoog S."/>
            <person name="Gorbushina A."/>
            <person name="Walker B."/>
            <person name="Young S.K."/>
            <person name="Zeng Q."/>
            <person name="Gargeya S."/>
            <person name="Fitzgerald M."/>
            <person name="Haas B."/>
            <person name="Abouelleil A."/>
            <person name="Allen A.W."/>
            <person name="Alvarado L."/>
            <person name="Arachchi H.M."/>
            <person name="Berlin A.M."/>
            <person name="Chapman S.B."/>
            <person name="Gainer-Dewar J."/>
            <person name="Goldberg J."/>
            <person name="Griggs A."/>
            <person name="Gujja S."/>
            <person name="Hansen M."/>
            <person name="Howarth C."/>
            <person name="Imamovic A."/>
            <person name="Ireland A."/>
            <person name="Larimer J."/>
            <person name="McCowan C."/>
            <person name="Murphy C."/>
            <person name="Pearson M."/>
            <person name="Poon T.W."/>
            <person name="Priest M."/>
            <person name="Roberts A."/>
            <person name="Saif S."/>
            <person name="Shea T."/>
            <person name="Sisk P."/>
            <person name="Sykes S."/>
            <person name="Wortman J."/>
            <person name="Nusbaum C."/>
            <person name="Birren B."/>
        </authorList>
    </citation>
    <scope>NUCLEOTIDE SEQUENCE [LARGE SCALE GENOMIC DNA]</scope>
    <source>
        <strain evidence="2 3">CBS 119918</strain>
    </source>
</reference>
<gene>
    <name evidence="2" type="ORF">A1O9_00784</name>
</gene>
<feature type="region of interest" description="Disordered" evidence="1">
    <location>
        <begin position="503"/>
        <end position="633"/>
    </location>
</feature>
<protein>
    <recommendedName>
        <fullName evidence="4">F-box domain-containing protein</fullName>
    </recommendedName>
</protein>
<name>A0A072PSI5_9EURO</name>
<dbReference type="STRING" id="1182545.A0A072PSI5"/>
<evidence type="ECO:0000313" key="2">
    <source>
        <dbReference type="EMBL" id="KEF62811.1"/>
    </source>
</evidence>
<feature type="compositionally biased region" description="Basic and acidic residues" evidence="1">
    <location>
        <begin position="522"/>
        <end position="532"/>
    </location>
</feature>
<dbReference type="EMBL" id="AMGV01000001">
    <property type="protein sequence ID" value="KEF62811.1"/>
    <property type="molecule type" value="Genomic_DNA"/>
</dbReference>
<feature type="region of interest" description="Disordered" evidence="1">
    <location>
        <begin position="974"/>
        <end position="995"/>
    </location>
</feature>
<evidence type="ECO:0000256" key="1">
    <source>
        <dbReference type="SAM" id="MobiDB-lite"/>
    </source>
</evidence>
<dbReference type="Gene3D" id="3.80.10.10">
    <property type="entry name" value="Ribonuclease Inhibitor"/>
    <property type="match status" value="1"/>
</dbReference>
<feature type="region of interest" description="Disordered" evidence="1">
    <location>
        <begin position="1016"/>
        <end position="1036"/>
    </location>
</feature>